<dbReference type="GO" id="GO:0030125">
    <property type="term" value="C:clathrin vesicle coat"/>
    <property type="evidence" value="ECO:0007669"/>
    <property type="project" value="TreeGrafter"/>
</dbReference>
<keyword evidence="4" id="KW-1185">Reference proteome</keyword>
<dbReference type="PROSITE" id="PS50942">
    <property type="entry name" value="ENTH"/>
    <property type="match status" value="1"/>
</dbReference>
<proteinExistence type="predicted"/>
<dbReference type="GO" id="GO:0005886">
    <property type="term" value="C:plasma membrane"/>
    <property type="evidence" value="ECO:0007669"/>
    <property type="project" value="TreeGrafter"/>
</dbReference>
<feature type="domain" description="ENTH" evidence="2">
    <location>
        <begin position="33"/>
        <end position="166"/>
    </location>
</feature>
<dbReference type="PANTHER" id="PTHR12276:SF45">
    <property type="entry name" value="CLATHRIN INTERACTOR 1"/>
    <property type="match status" value="1"/>
</dbReference>
<dbReference type="Proteomes" id="UP000218231">
    <property type="component" value="Unassembled WGS sequence"/>
</dbReference>
<name>A0A2A2LK13_9BILA</name>
<dbReference type="Pfam" id="PF01417">
    <property type="entry name" value="ENTH"/>
    <property type="match status" value="1"/>
</dbReference>
<protein>
    <recommendedName>
        <fullName evidence="2">ENTH domain-containing protein</fullName>
    </recommendedName>
</protein>
<evidence type="ECO:0000313" key="4">
    <source>
        <dbReference type="Proteomes" id="UP000218231"/>
    </source>
</evidence>
<evidence type="ECO:0000256" key="1">
    <source>
        <dbReference type="SAM" id="MobiDB-lite"/>
    </source>
</evidence>
<dbReference type="AlphaFoldDB" id="A0A2A2LK13"/>
<reference evidence="3 4" key="1">
    <citation type="journal article" date="2017" name="Curr. Biol.">
        <title>Genome architecture and evolution of a unichromosomal asexual nematode.</title>
        <authorList>
            <person name="Fradin H."/>
            <person name="Zegar C."/>
            <person name="Gutwein M."/>
            <person name="Lucas J."/>
            <person name="Kovtun M."/>
            <person name="Corcoran D."/>
            <person name="Baugh L.R."/>
            <person name="Kiontke K."/>
            <person name="Gunsalus K."/>
            <person name="Fitch D.H."/>
            <person name="Piano F."/>
        </authorList>
    </citation>
    <scope>NUCLEOTIDE SEQUENCE [LARGE SCALE GENOMIC DNA]</scope>
    <source>
        <strain evidence="3">PF1309</strain>
    </source>
</reference>
<gene>
    <name evidence="3" type="ORF">WR25_16900</name>
</gene>
<feature type="compositionally biased region" description="Polar residues" evidence="1">
    <location>
        <begin position="337"/>
        <end position="349"/>
    </location>
</feature>
<dbReference type="STRING" id="2018661.A0A2A2LK13"/>
<dbReference type="GO" id="GO:0005768">
    <property type="term" value="C:endosome"/>
    <property type="evidence" value="ECO:0007669"/>
    <property type="project" value="TreeGrafter"/>
</dbReference>
<dbReference type="GO" id="GO:0005543">
    <property type="term" value="F:phospholipid binding"/>
    <property type="evidence" value="ECO:0007669"/>
    <property type="project" value="TreeGrafter"/>
</dbReference>
<feature type="compositionally biased region" description="Basic and acidic residues" evidence="1">
    <location>
        <begin position="173"/>
        <end position="187"/>
    </location>
</feature>
<feature type="compositionally biased region" description="Low complexity" evidence="1">
    <location>
        <begin position="195"/>
        <end position="206"/>
    </location>
</feature>
<dbReference type="Gene3D" id="1.25.40.90">
    <property type="match status" value="1"/>
</dbReference>
<organism evidence="3 4">
    <name type="scientific">Diploscapter pachys</name>
    <dbReference type="NCBI Taxonomy" id="2018661"/>
    <lineage>
        <taxon>Eukaryota</taxon>
        <taxon>Metazoa</taxon>
        <taxon>Ecdysozoa</taxon>
        <taxon>Nematoda</taxon>
        <taxon>Chromadorea</taxon>
        <taxon>Rhabditida</taxon>
        <taxon>Rhabditina</taxon>
        <taxon>Rhabditomorpha</taxon>
        <taxon>Rhabditoidea</taxon>
        <taxon>Rhabditidae</taxon>
        <taxon>Diploscapter</taxon>
    </lineage>
</organism>
<sequence length="556" mass="60060">MSDLFSGIANVAKQVTSNISTYEIRKLKDKAMGLVSNFSEAEGLVFEATNEDPWGPTGPQMKEIAHLTYQYDLFYQVMLMLWKRMLEDNKHAWRRVYKSLTLLNYLLQHGSERVIADAKDHIYQMRSLEHYKLIDEKGKDQGVNIRHRAKIILDLLGDEDKLRAERLKAKGDNKDRYQGFTPDDIKMGRGGNYDGNGSSKSSSSDWRSNKRRDSFEDDKVDYSAKECNDFQFPDAARRGSLSPELGFRNEPSSNTNSQMDDDDGFGDFASARSASKPKSGGINFKIATTAPPIAPPPSSGGIFPRQSQTSPQAQFDLLSGFEGPTPAASPEPAANTDFFSSNQTPQVNTAKLIRPPRPPSGGSAAAAGDLDIFGSSAQPPAAVLSPPSATANSASLISTDDLFGSVATPQKQTANGTANLIDDWSGFNSGAPAANFFLVPPQQQSTGFADFSGPVLSSNPLQATSPNQNTPADNLTDLFGNMGPISPVQVGQNNMSNQSSTVNSDPKVSNSKANIGSTWAGTSGLIDFDNLASKPTNAKQSLTLNQMQAMKGWLIS</sequence>
<evidence type="ECO:0000313" key="3">
    <source>
        <dbReference type="EMBL" id="PAV86480.1"/>
    </source>
</evidence>
<dbReference type="EMBL" id="LIAE01006661">
    <property type="protein sequence ID" value="PAV86480.1"/>
    <property type="molecule type" value="Genomic_DNA"/>
</dbReference>
<dbReference type="FunFam" id="1.25.40.90:FF:000006">
    <property type="entry name" value="Clathrin interactor 1"/>
    <property type="match status" value="1"/>
</dbReference>
<dbReference type="GO" id="GO:0030276">
    <property type="term" value="F:clathrin binding"/>
    <property type="evidence" value="ECO:0007669"/>
    <property type="project" value="TreeGrafter"/>
</dbReference>
<dbReference type="InterPro" id="IPR008942">
    <property type="entry name" value="ENTH_VHS"/>
</dbReference>
<dbReference type="SUPFAM" id="SSF48464">
    <property type="entry name" value="ENTH/VHS domain"/>
    <property type="match status" value="1"/>
</dbReference>
<accession>A0A2A2LK13</accession>
<evidence type="ECO:0000259" key="2">
    <source>
        <dbReference type="PROSITE" id="PS50942"/>
    </source>
</evidence>
<feature type="region of interest" description="Disordered" evidence="1">
    <location>
        <begin position="234"/>
        <end position="372"/>
    </location>
</feature>
<dbReference type="OrthoDB" id="4033880at2759"/>
<feature type="region of interest" description="Disordered" evidence="1">
    <location>
        <begin position="173"/>
        <end position="217"/>
    </location>
</feature>
<dbReference type="GO" id="GO:0006897">
    <property type="term" value="P:endocytosis"/>
    <property type="evidence" value="ECO:0007669"/>
    <property type="project" value="TreeGrafter"/>
</dbReference>
<comment type="caution">
    <text evidence="3">The sequence shown here is derived from an EMBL/GenBank/DDBJ whole genome shotgun (WGS) entry which is preliminary data.</text>
</comment>
<dbReference type="PANTHER" id="PTHR12276">
    <property type="entry name" value="EPSIN/ENT-RELATED"/>
    <property type="match status" value="1"/>
</dbReference>
<dbReference type="SMART" id="SM00273">
    <property type="entry name" value="ENTH"/>
    <property type="match status" value="1"/>
</dbReference>
<dbReference type="InterPro" id="IPR013809">
    <property type="entry name" value="ENTH"/>
</dbReference>
<dbReference type="CDD" id="cd16989">
    <property type="entry name" value="ENTH_EpsinR"/>
    <property type="match status" value="1"/>
</dbReference>